<name>A0ABV8R2M4_9MICC</name>
<dbReference type="PANTHER" id="PTHR43808">
    <property type="entry name" value="ACETYLORNITHINE DEACETYLASE"/>
    <property type="match status" value="1"/>
</dbReference>
<dbReference type="SUPFAM" id="SSF53187">
    <property type="entry name" value="Zn-dependent exopeptidases"/>
    <property type="match status" value="1"/>
</dbReference>
<dbReference type="PANTHER" id="PTHR43808:SF9">
    <property type="entry name" value="BLL0789 PROTEIN"/>
    <property type="match status" value="1"/>
</dbReference>
<accession>A0ABV8R2M4</accession>
<dbReference type="Proteomes" id="UP001595773">
    <property type="component" value="Unassembled WGS sequence"/>
</dbReference>
<dbReference type="RefSeq" id="WP_230066043.1">
    <property type="nucleotide sequence ID" value="NZ_BAABLL010000010.1"/>
</dbReference>
<dbReference type="InterPro" id="IPR050072">
    <property type="entry name" value="Peptidase_M20A"/>
</dbReference>
<dbReference type="InterPro" id="IPR011650">
    <property type="entry name" value="Peptidase_M20_dimer"/>
</dbReference>
<evidence type="ECO:0000313" key="5">
    <source>
        <dbReference type="Proteomes" id="UP001595773"/>
    </source>
</evidence>
<dbReference type="InterPro" id="IPR017150">
    <property type="entry name" value="Pept_M20_glutamate_carboxypep"/>
</dbReference>
<dbReference type="CDD" id="cd03885">
    <property type="entry name" value="M20_CPDG2"/>
    <property type="match status" value="1"/>
</dbReference>
<sequence length="400" mass="40442">MRSAASKTAAANVNLRLAAQERLDQIICDIRALVEVQSPSSDVGAVATSAEAVSALGERLLGVAAERLDVDGVAHLRWRLGEGPPRVLLLCHHDTVWPIGSWGSAPVCSQKLTTPNGDGEGEEALFGPGVFDMKGGLVQAMHALSLLAQQGTALDGVSILVTGDEETGSVSSRTLIESEAALCNAVLVLEAAAPGGALKTSRKGVGSYRLDVHGLAAHAGLEPENGINAAVELAHQVLAVASLSGPGTTVTPTVMTAGTTMNTVPAKGSLTIDVRAWTAAELERVDAGLRSLAAVLPGATLELHGGINRPPLEESSSASLYERARTTAQKLGLPELTCVAVGGASDGNITAGLGVPTLDGLGAVGGGAHAVGEHALLAPIAGRTALLAALIESLLCGEEP</sequence>
<keyword evidence="2" id="KW-0378">Hydrolase</keyword>
<dbReference type="InterPro" id="IPR036264">
    <property type="entry name" value="Bact_exopeptidase_dim_dom"/>
</dbReference>
<dbReference type="EMBL" id="JBHSCQ010000022">
    <property type="protein sequence ID" value="MFC4266720.1"/>
    <property type="molecule type" value="Genomic_DNA"/>
</dbReference>
<reference evidence="5" key="1">
    <citation type="journal article" date="2019" name="Int. J. Syst. Evol. Microbiol.">
        <title>The Global Catalogue of Microorganisms (GCM) 10K type strain sequencing project: providing services to taxonomists for standard genome sequencing and annotation.</title>
        <authorList>
            <consortium name="The Broad Institute Genomics Platform"/>
            <consortium name="The Broad Institute Genome Sequencing Center for Infectious Disease"/>
            <person name="Wu L."/>
            <person name="Ma J."/>
        </authorList>
    </citation>
    <scope>NUCLEOTIDE SEQUENCE [LARGE SCALE GENOMIC DNA]</scope>
    <source>
        <strain evidence="5">CGMCC 1.10698</strain>
    </source>
</reference>
<evidence type="ECO:0000256" key="1">
    <source>
        <dbReference type="ARBA" id="ARBA00022723"/>
    </source>
</evidence>
<evidence type="ECO:0000259" key="3">
    <source>
        <dbReference type="Pfam" id="PF07687"/>
    </source>
</evidence>
<gene>
    <name evidence="4" type="ORF">ACFOW9_14015</name>
</gene>
<evidence type="ECO:0000256" key="2">
    <source>
        <dbReference type="ARBA" id="ARBA00022801"/>
    </source>
</evidence>
<feature type="domain" description="Peptidase M20 dimerisation" evidence="3">
    <location>
        <begin position="201"/>
        <end position="292"/>
    </location>
</feature>
<organism evidence="4 5">
    <name type="scientific">Arthrobacter cryoconiti</name>
    <dbReference type="NCBI Taxonomy" id="748907"/>
    <lineage>
        <taxon>Bacteria</taxon>
        <taxon>Bacillati</taxon>
        <taxon>Actinomycetota</taxon>
        <taxon>Actinomycetes</taxon>
        <taxon>Micrococcales</taxon>
        <taxon>Micrococcaceae</taxon>
        <taxon>Arthrobacter</taxon>
    </lineage>
</organism>
<protein>
    <submittedName>
        <fullName evidence="4">M20 family metallopeptidase</fullName>
    </submittedName>
</protein>
<dbReference type="Pfam" id="PF07687">
    <property type="entry name" value="M20_dimer"/>
    <property type="match status" value="1"/>
</dbReference>
<dbReference type="Gene3D" id="3.30.70.360">
    <property type="match status" value="1"/>
</dbReference>
<dbReference type="SUPFAM" id="SSF55031">
    <property type="entry name" value="Bacterial exopeptidase dimerisation domain"/>
    <property type="match status" value="1"/>
</dbReference>
<comment type="caution">
    <text evidence="4">The sequence shown here is derived from an EMBL/GenBank/DDBJ whole genome shotgun (WGS) entry which is preliminary data.</text>
</comment>
<keyword evidence="1" id="KW-0479">Metal-binding</keyword>
<dbReference type="PIRSF" id="PIRSF037238">
    <property type="entry name" value="Carboxypeptidase_G2"/>
    <property type="match status" value="1"/>
</dbReference>
<proteinExistence type="predicted"/>
<dbReference type="Pfam" id="PF01546">
    <property type="entry name" value="Peptidase_M20"/>
    <property type="match status" value="1"/>
</dbReference>
<keyword evidence="5" id="KW-1185">Reference proteome</keyword>
<dbReference type="InterPro" id="IPR002933">
    <property type="entry name" value="Peptidase_M20"/>
</dbReference>
<evidence type="ECO:0000313" key="4">
    <source>
        <dbReference type="EMBL" id="MFC4266720.1"/>
    </source>
</evidence>
<dbReference type="Gene3D" id="3.40.630.10">
    <property type="entry name" value="Zn peptidases"/>
    <property type="match status" value="1"/>
</dbReference>